<dbReference type="Proteomes" id="UP000028042">
    <property type="component" value="Unassembled WGS sequence"/>
</dbReference>
<dbReference type="KEGG" id="cpat:CLPA_c36590"/>
<dbReference type="NCBIfam" id="TIGR00060">
    <property type="entry name" value="L18_bact"/>
    <property type="match status" value="1"/>
</dbReference>
<dbReference type="RefSeq" id="WP_003448012.1">
    <property type="nucleotide sequence ID" value="NZ_ANZB01000019.1"/>
</dbReference>
<name>A0A0H3JBH0_CLOPA</name>
<evidence type="ECO:0000256" key="2">
    <source>
        <dbReference type="ARBA" id="ARBA00022730"/>
    </source>
</evidence>
<keyword evidence="2 7" id="KW-0699">rRNA-binding</keyword>
<keyword evidence="3 7" id="KW-0694">RNA-binding</keyword>
<evidence type="ECO:0000256" key="6">
    <source>
        <dbReference type="ARBA" id="ARBA00035197"/>
    </source>
</evidence>
<dbReference type="GO" id="GO:0008097">
    <property type="term" value="F:5S rRNA binding"/>
    <property type="evidence" value="ECO:0007669"/>
    <property type="project" value="TreeGrafter"/>
</dbReference>
<reference evidence="8 11" key="1">
    <citation type="journal article" date="2015" name="Genome Announc.">
        <title>Complete Genome Sequence of the Nitrogen-Fixing and Solvent-Producing Clostridium pasteurianum DSM 525.</title>
        <authorList>
            <person name="Poehlein A."/>
            <person name="Grosse-Honebrink A."/>
            <person name="Zhang Y."/>
            <person name="Minton N.P."/>
            <person name="Daniel R."/>
        </authorList>
    </citation>
    <scope>NUCLEOTIDE SEQUENCE [LARGE SCALE GENOMIC DNA]</scope>
    <source>
        <strain evidence="8">DSM 525</strain>
        <strain evidence="11">DSM 525 / ATCC 6013</strain>
    </source>
</reference>
<comment type="function">
    <text evidence="7">This is one of the proteins that bind and probably mediate the attachment of the 5S RNA into the large ribosomal subunit, where it forms part of the central protuberance.</text>
</comment>
<dbReference type="GO" id="GO:0006412">
    <property type="term" value="P:translation"/>
    <property type="evidence" value="ECO:0007669"/>
    <property type="project" value="UniProtKB-UniRule"/>
</dbReference>
<dbReference type="EMBL" id="CP009268">
    <property type="protein sequence ID" value="AJA53703.1"/>
    <property type="molecule type" value="Genomic_DNA"/>
</dbReference>
<evidence type="ECO:0000256" key="5">
    <source>
        <dbReference type="ARBA" id="ARBA00023274"/>
    </source>
</evidence>
<dbReference type="GeneID" id="93075752"/>
<keyword evidence="4 7" id="KW-0689">Ribosomal protein</keyword>
<evidence type="ECO:0000256" key="7">
    <source>
        <dbReference type="HAMAP-Rule" id="MF_01337"/>
    </source>
</evidence>
<keyword evidence="5 7" id="KW-0687">Ribonucleoprotein</keyword>
<dbReference type="Proteomes" id="UP000030905">
    <property type="component" value="Chromosome"/>
</dbReference>
<dbReference type="CDD" id="cd00432">
    <property type="entry name" value="Ribosomal_L18_L5e"/>
    <property type="match status" value="1"/>
</dbReference>
<gene>
    <name evidence="7 8" type="primary">rplR</name>
    <name evidence="8" type="ORF">CLPA_c36590</name>
    <name evidence="9" type="ORF">CP6013_03530</name>
</gene>
<dbReference type="PANTHER" id="PTHR12899:SF3">
    <property type="entry name" value="LARGE RIBOSOMAL SUBUNIT PROTEIN UL18M"/>
    <property type="match status" value="1"/>
</dbReference>
<accession>A0A0H3JBH0</accession>
<sequence length="120" mass="13268">MFKKQDRSAARNKRHKRVRNKIFGTTERPRLAVFRSEKNIYAQLIDDTVGNTIVSASSKDKNFSGGVGSNKAAARLVGEIIGKKAIEKGIKNIVFDRGGFVYHGRVQELAEGARSSGLEF</sequence>
<evidence type="ECO:0000313" key="11">
    <source>
        <dbReference type="Proteomes" id="UP000030905"/>
    </source>
</evidence>
<dbReference type="PATRIC" id="fig|1262449.3.peg.3900"/>
<dbReference type="Gene3D" id="3.30.420.100">
    <property type="match status" value="1"/>
</dbReference>
<reference evidence="9 10" key="3">
    <citation type="journal article" name="Genome Announc.">
        <title>Improved Draft Genome Sequence of Clostridium pasteurianum Strain ATCC 6013 (DSM 525) Using a Hybrid Next-Generation Sequencing Approach.</title>
        <authorList>
            <person name="Pyne M.E."/>
            <person name="Utturkar S."/>
            <person name="Brown S.D."/>
            <person name="Moo-Young M."/>
            <person name="Chung D.A."/>
            <person name="Chou C.P."/>
        </authorList>
    </citation>
    <scope>NUCLEOTIDE SEQUENCE [LARGE SCALE GENOMIC DNA]</scope>
    <source>
        <strain evidence="9 10">ATCC 6013</strain>
    </source>
</reference>
<dbReference type="Pfam" id="PF00861">
    <property type="entry name" value="Ribosomal_L18p"/>
    <property type="match status" value="1"/>
</dbReference>
<dbReference type="HAMAP" id="MF_01337_B">
    <property type="entry name" value="Ribosomal_uL18_B"/>
    <property type="match status" value="1"/>
</dbReference>
<dbReference type="InterPro" id="IPR004389">
    <property type="entry name" value="Ribosomal_uL18_bac-type"/>
</dbReference>
<dbReference type="GO" id="GO:0003735">
    <property type="term" value="F:structural constituent of ribosome"/>
    <property type="evidence" value="ECO:0007669"/>
    <property type="project" value="InterPro"/>
</dbReference>
<comment type="subunit">
    <text evidence="7">Part of the 50S ribosomal subunit; part of the 5S rRNA/L5/L18/L25 subcomplex. Contacts the 5S and 23S rRNAs.</text>
</comment>
<dbReference type="GO" id="GO:0022625">
    <property type="term" value="C:cytosolic large ribosomal subunit"/>
    <property type="evidence" value="ECO:0007669"/>
    <property type="project" value="TreeGrafter"/>
</dbReference>
<evidence type="ECO:0000313" key="9">
    <source>
        <dbReference type="EMBL" id="KRU14272.1"/>
    </source>
</evidence>
<dbReference type="InterPro" id="IPR057268">
    <property type="entry name" value="Ribosomal_L18"/>
</dbReference>
<dbReference type="KEGG" id="cpae:CPAST_c36590"/>
<dbReference type="SUPFAM" id="SSF53137">
    <property type="entry name" value="Translational machinery components"/>
    <property type="match status" value="1"/>
</dbReference>
<comment type="similarity">
    <text evidence="1 7">Belongs to the universal ribosomal protein uL18 family.</text>
</comment>
<dbReference type="InterPro" id="IPR005484">
    <property type="entry name" value="Ribosomal_uL18_bac/plant/anim"/>
</dbReference>
<evidence type="ECO:0000313" key="8">
    <source>
        <dbReference type="EMBL" id="AJA53703.1"/>
    </source>
</evidence>
<proteinExistence type="inferred from homology"/>
<evidence type="ECO:0000256" key="4">
    <source>
        <dbReference type="ARBA" id="ARBA00022980"/>
    </source>
</evidence>
<dbReference type="eggNOG" id="COG0256">
    <property type="taxonomic scope" value="Bacteria"/>
</dbReference>
<protein>
    <recommendedName>
        <fullName evidence="6 7">Large ribosomal subunit protein uL18</fullName>
    </recommendedName>
</protein>
<reference evidence="9" key="2">
    <citation type="submission" date="2015-10" db="EMBL/GenBank/DDBJ databases">
        <title>Improved Draft Genome Sequence of Clostridium pasteurianum Strain ATCC 6013 (DSM 525) Using a Hybrid Next-Generation Sequencing Approach.</title>
        <authorList>
            <person name="Pyne M.E."/>
            <person name="Utturkar S.M."/>
            <person name="Brown S.D."/>
            <person name="Moo-Young M."/>
            <person name="Chung D.A."/>
            <person name="Chou P.C."/>
        </authorList>
    </citation>
    <scope>NUCLEOTIDE SEQUENCE</scope>
    <source>
        <strain evidence="9">ATCC 6013</strain>
    </source>
</reference>
<evidence type="ECO:0000313" key="10">
    <source>
        <dbReference type="Proteomes" id="UP000028042"/>
    </source>
</evidence>
<dbReference type="AlphaFoldDB" id="A0A0H3JBH0"/>
<keyword evidence="11" id="KW-1185">Reference proteome</keyword>
<dbReference type="EMBL" id="JPGY02000001">
    <property type="protein sequence ID" value="KRU14272.1"/>
    <property type="molecule type" value="Genomic_DNA"/>
</dbReference>
<dbReference type="FunFam" id="3.30.420.100:FF:000001">
    <property type="entry name" value="50S ribosomal protein L18"/>
    <property type="match status" value="1"/>
</dbReference>
<organism evidence="8 11">
    <name type="scientific">Clostridium pasteurianum DSM 525 = ATCC 6013</name>
    <dbReference type="NCBI Taxonomy" id="1262449"/>
    <lineage>
        <taxon>Bacteria</taxon>
        <taxon>Bacillati</taxon>
        <taxon>Bacillota</taxon>
        <taxon>Clostridia</taxon>
        <taxon>Eubacteriales</taxon>
        <taxon>Clostridiaceae</taxon>
        <taxon>Clostridium</taxon>
    </lineage>
</organism>
<evidence type="ECO:0000256" key="3">
    <source>
        <dbReference type="ARBA" id="ARBA00022884"/>
    </source>
</evidence>
<dbReference type="PANTHER" id="PTHR12899">
    <property type="entry name" value="39S RIBOSOMAL PROTEIN L18, MITOCHONDRIAL"/>
    <property type="match status" value="1"/>
</dbReference>
<evidence type="ECO:0000256" key="1">
    <source>
        <dbReference type="ARBA" id="ARBA00007116"/>
    </source>
</evidence>